<proteinExistence type="predicted"/>
<name>A0AA97P120_PYRO3</name>
<dbReference type="Proteomes" id="UP000011086">
    <property type="component" value="Unassembled WGS sequence"/>
</dbReference>
<sequence>MDPDCAICRRPATVRCDCEAKGLEEAVRQAEVKLMSRVYEDIREWVRGRAQDYVLSVYHKQAERRKQDHAKHIERITAHSYHHFHRPPHPNEIVAAQATLKRGIDGDWQAAVYRYPEVLEYFYGLVNITLPRDSDPEVRHPPLDSPPSHKRVGRRGSGGGPGTVASVSFAPPPPPLEEERRTPGPPSRRHSYRPPPGPPPGPPSPYHTQYY</sequence>
<organism evidence="2">
    <name type="scientific">Pyricularia oryzae (strain Y34)</name>
    <name type="common">Rice blast fungus</name>
    <name type="synonym">Magnaporthe oryzae</name>
    <dbReference type="NCBI Taxonomy" id="1143189"/>
    <lineage>
        <taxon>Eukaryota</taxon>
        <taxon>Fungi</taxon>
        <taxon>Dikarya</taxon>
        <taxon>Ascomycota</taxon>
        <taxon>Pezizomycotina</taxon>
        <taxon>Sordariomycetes</taxon>
        <taxon>Sordariomycetidae</taxon>
        <taxon>Magnaporthales</taxon>
        <taxon>Pyriculariaceae</taxon>
        <taxon>Pyricularia</taxon>
    </lineage>
</organism>
<reference evidence="2" key="1">
    <citation type="journal article" date="2012" name="PLoS Genet.">
        <title>Comparative analysis of the genomes of two field isolates of the rice blast fungus Magnaporthe oryzae.</title>
        <authorList>
            <person name="Xue M."/>
            <person name="Yang J."/>
            <person name="Li Z."/>
            <person name="Hu S."/>
            <person name="Yao N."/>
            <person name="Dean R.A."/>
            <person name="Zhao W."/>
            <person name="Shen M."/>
            <person name="Zhang H."/>
            <person name="Li C."/>
            <person name="Liu L."/>
            <person name="Cao L."/>
            <person name="Xu X."/>
            <person name="Xing Y."/>
            <person name="Hsiang T."/>
            <person name="Zhang Z."/>
            <person name="Xu J.R."/>
            <person name="Peng Y.L."/>
        </authorList>
    </citation>
    <scope>NUCLEOTIDE SEQUENCE</scope>
    <source>
        <strain evidence="2">Y34</strain>
    </source>
</reference>
<protein>
    <submittedName>
        <fullName evidence="2">Uncharacterized protein</fullName>
    </submittedName>
</protein>
<feature type="region of interest" description="Disordered" evidence="1">
    <location>
        <begin position="134"/>
        <end position="211"/>
    </location>
</feature>
<evidence type="ECO:0000313" key="2">
    <source>
        <dbReference type="EMBL" id="ELQ40018.1"/>
    </source>
</evidence>
<evidence type="ECO:0000256" key="1">
    <source>
        <dbReference type="SAM" id="MobiDB-lite"/>
    </source>
</evidence>
<gene>
    <name evidence="2" type="ORF">OOU_Y34scaffold00464g101</name>
</gene>
<accession>A0AA97P120</accession>
<dbReference type="SMR" id="A0AA97P120"/>
<dbReference type="AlphaFoldDB" id="A0AA97P120"/>
<dbReference type="EMBL" id="JH793434">
    <property type="protein sequence ID" value="ELQ40018.1"/>
    <property type="molecule type" value="Genomic_DNA"/>
</dbReference>
<feature type="compositionally biased region" description="Pro residues" evidence="1">
    <location>
        <begin position="193"/>
        <end position="205"/>
    </location>
</feature>